<evidence type="ECO:0000313" key="1">
    <source>
        <dbReference type="EMBL" id="SPE18988.1"/>
    </source>
</evidence>
<evidence type="ECO:0000313" key="2">
    <source>
        <dbReference type="Proteomes" id="UP000239735"/>
    </source>
</evidence>
<proteinExistence type="predicted"/>
<organism evidence="1 2">
    <name type="scientific">Candidatus Sulfuritelmatomonas gaucii</name>
    <dbReference type="NCBI Taxonomy" id="2043161"/>
    <lineage>
        <taxon>Bacteria</taxon>
        <taxon>Pseudomonadati</taxon>
        <taxon>Acidobacteriota</taxon>
        <taxon>Terriglobia</taxon>
        <taxon>Terriglobales</taxon>
        <taxon>Acidobacteriaceae</taxon>
        <taxon>Candidatus Sulfuritelmatomonas</taxon>
    </lineage>
</organism>
<name>A0A2N9L6Q7_9BACT</name>
<dbReference type="Proteomes" id="UP000239735">
    <property type="component" value="Unassembled WGS sequence"/>
</dbReference>
<protein>
    <submittedName>
        <fullName evidence="1">Uncharacterized protein</fullName>
    </submittedName>
</protein>
<dbReference type="AlphaFoldDB" id="A0A2N9L6Q7"/>
<gene>
    <name evidence="1" type="ORF">SBA5_180021</name>
</gene>
<accession>A0A2N9L6Q7</accession>
<reference evidence="2" key="1">
    <citation type="submission" date="2018-02" db="EMBL/GenBank/DDBJ databases">
        <authorList>
            <person name="Hausmann B."/>
        </authorList>
    </citation>
    <scope>NUCLEOTIDE SEQUENCE [LARGE SCALE GENOMIC DNA]</scope>
    <source>
        <strain evidence="2">Peat soil MAG SbA5</strain>
    </source>
</reference>
<dbReference type="EMBL" id="OKRB01000073">
    <property type="protein sequence ID" value="SPE18988.1"/>
    <property type="molecule type" value="Genomic_DNA"/>
</dbReference>
<sequence length="103" mass="11330">MRRPIQHSGSVIAAVRLSNTAAHGSVRRTLKNRERTPTGSRATAVRRLRIPSILSGKSNVLLILRPLKAKTGQSLGEVTTEILLRLYRNGYSGQKIFSIALLL</sequence>